<accession>Q38CN6</accession>
<evidence type="ECO:0000313" key="3">
    <source>
        <dbReference type="Proteomes" id="UP000008524"/>
    </source>
</evidence>
<evidence type="ECO:0000256" key="1">
    <source>
        <dbReference type="SAM" id="SignalP"/>
    </source>
</evidence>
<feature type="chain" id="PRO_5004221959" evidence="1">
    <location>
        <begin position="23"/>
        <end position="163"/>
    </location>
</feature>
<dbReference type="AlphaFoldDB" id="Q38CN6"/>
<dbReference type="Proteomes" id="UP000008524">
    <property type="component" value="Chromosome 9"/>
</dbReference>
<reference evidence="2 3" key="2">
    <citation type="journal article" date="2005" name="Science">
        <title>The genome of the African trypanosome Trypanosoma brucei.</title>
        <authorList>
            <person name="Berriman M."/>
            <person name="Ghedin E."/>
            <person name="Hertz-Fowler C."/>
            <person name="Blandin G."/>
            <person name="Renauld H."/>
            <person name="Bartholomeu D.C."/>
            <person name="Lennard N.J."/>
            <person name="Caler E."/>
            <person name="Hamlin N.E."/>
            <person name="Haas B."/>
            <person name="Bohme U."/>
            <person name="Hannick L."/>
            <person name="Aslett M.A."/>
            <person name="Shallom J."/>
            <person name="Marcello L."/>
            <person name="Hou L."/>
            <person name="Wickstead B."/>
            <person name="Alsmark U.C."/>
            <person name="Arrowsmith C."/>
            <person name="Atkin R.J."/>
            <person name="Barron A.J."/>
            <person name="Bringaud F."/>
            <person name="Brooks K."/>
            <person name="Carrington M."/>
            <person name="Cherevach I."/>
            <person name="Chillingworth T.J."/>
            <person name="Churcher C."/>
            <person name="Clark L.N."/>
            <person name="Corton C.H."/>
            <person name="Cronin A."/>
            <person name="Davies R.M."/>
            <person name="Doggett J."/>
            <person name="Djikeng A."/>
            <person name="Feldblyum T."/>
            <person name="Field M.C."/>
            <person name="Fraser A."/>
            <person name="Goodhead I."/>
            <person name="Hance Z."/>
            <person name="Harper D."/>
            <person name="Harris B.R."/>
            <person name="Hauser H."/>
            <person name="Hostetler J."/>
            <person name="Ivens A."/>
            <person name="Jagels K."/>
            <person name="Johnson D."/>
            <person name="Johnson J."/>
            <person name="Jones K."/>
            <person name="Kerhornou A.X."/>
            <person name="Koo H."/>
            <person name="Larke N."/>
            <person name="Landfear S."/>
            <person name="Larkin C."/>
            <person name="Leech V."/>
            <person name="Line A."/>
            <person name="Lord A."/>
            <person name="Macleod A."/>
            <person name="Mooney P.J."/>
            <person name="Moule S."/>
            <person name="Martin D.M."/>
            <person name="Morgan G.W."/>
            <person name="Mungall K."/>
            <person name="Norbertczak H."/>
            <person name="Ormond D."/>
            <person name="Pai G."/>
            <person name="Peacock C.S."/>
            <person name="Peterson J."/>
            <person name="Quail M.A."/>
            <person name="Rabbinowitsch E."/>
            <person name="Rajandream M.A."/>
            <person name="Reitter C."/>
            <person name="Salzberg S.L."/>
            <person name="Sanders M."/>
            <person name="Schobel S."/>
            <person name="Sharp S."/>
            <person name="Simmonds M."/>
            <person name="Simpson A.J."/>
            <person name="Tallon L."/>
            <person name="Turner C.M."/>
            <person name="Tait A."/>
            <person name="Tivey A.R."/>
            <person name="Van Aken S."/>
            <person name="Walker D."/>
            <person name="Wanless D."/>
            <person name="Wang S."/>
            <person name="White B."/>
            <person name="White O."/>
            <person name="Whitehead S."/>
            <person name="Woodward J."/>
            <person name="Wortman J."/>
            <person name="Adams M.D."/>
            <person name="Embley T.M."/>
            <person name="Gull K."/>
            <person name="Ullu E."/>
            <person name="Barry J.D."/>
            <person name="Fairlamb A.H."/>
            <person name="Opperdoes F."/>
            <person name="Barrell B.G."/>
            <person name="Donelson J.E."/>
            <person name="Hall N."/>
            <person name="Fraser C.M."/>
            <person name="Melville S.E."/>
            <person name="El-Sayed N.M."/>
        </authorList>
    </citation>
    <scope>NUCLEOTIDE SEQUENCE [LARGE SCALE GENOMIC DNA]</scope>
    <source>
        <strain evidence="2 3">927/4 GUTat10.1</strain>
    </source>
</reference>
<gene>
    <name evidence="2" type="ORF">Tb09.244.0370</name>
</gene>
<protein>
    <submittedName>
        <fullName evidence="2">Uncharacterized protein</fullName>
    </submittedName>
</protein>
<feature type="signal peptide" evidence="1">
    <location>
        <begin position="1"/>
        <end position="22"/>
    </location>
</feature>
<organism evidence="2 3">
    <name type="scientific">Trypanosoma brucei brucei (strain 927/4 GUTat10.1)</name>
    <dbReference type="NCBI Taxonomy" id="185431"/>
    <lineage>
        <taxon>Eukaryota</taxon>
        <taxon>Discoba</taxon>
        <taxon>Euglenozoa</taxon>
        <taxon>Kinetoplastea</taxon>
        <taxon>Metakinetoplastina</taxon>
        <taxon>Trypanosomatida</taxon>
        <taxon>Trypanosomatidae</taxon>
        <taxon>Trypanosoma</taxon>
    </lineage>
</organism>
<dbReference type="KEGG" id="tbr:Tb09.244.0370"/>
<keyword evidence="1" id="KW-0732">Signal</keyword>
<name>Q38CN6_TRYB2</name>
<dbReference type="EMBL" id="CM000207">
    <property type="protein sequence ID" value="EAN77434.1"/>
    <property type="molecule type" value="Genomic_DNA"/>
</dbReference>
<keyword evidence="3" id="KW-1185">Reference proteome</keyword>
<reference evidence="2 3" key="1">
    <citation type="journal article" date="2005" name="Science">
        <title>Comparative genomics of trypanosomatid parasitic protozoa.</title>
        <authorList>
            <person name="El-Sayed N.M."/>
            <person name="Myler P.J."/>
            <person name="Blandin G."/>
            <person name="Berriman M."/>
            <person name="Crabtree J."/>
            <person name="Aggarwal G."/>
            <person name="Caler E."/>
            <person name="Renauld H."/>
            <person name="Worthey E.A."/>
            <person name="Hertz-Fowler C."/>
            <person name="Ghedin E."/>
            <person name="Peacock C."/>
            <person name="Bartholomeu D.C."/>
            <person name="Haas B.J."/>
            <person name="Tran A.N."/>
            <person name="Wortman J.R."/>
            <person name="Alsmark U.C."/>
            <person name="Angiuoli S."/>
            <person name="Anupama A."/>
            <person name="Badger J."/>
            <person name="Bringaud F."/>
            <person name="Cadag E."/>
            <person name="Carlton J.M."/>
            <person name="Cerqueira G.C."/>
            <person name="Creasy T."/>
            <person name="Delcher A.L."/>
            <person name="Djikeng A."/>
            <person name="Embley T.M."/>
            <person name="Hauser C."/>
            <person name="Ivens A.C."/>
            <person name="Kummerfeld S.K."/>
            <person name="Pereira-Leal J.B."/>
            <person name="Nilsson D."/>
            <person name="Peterson J."/>
            <person name="Salzberg S.L."/>
            <person name="Shallom J."/>
            <person name="Silva J.C."/>
            <person name="Sundaram J."/>
            <person name="Westenberger S."/>
            <person name="White O."/>
            <person name="Melville S.E."/>
            <person name="Donelson J.E."/>
            <person name="Andersson B."/>
            <person name="Stuart K.D."/>
            <person name="Hall N."/>
        </authorList>
    </citation>
    <scope>NUCLEOTIDE SEQUENCE [LARGE SCALE GENOMIC DNA]</scope>
    <source>
        <strain evidence="2 3">927/4 GUTat10.1</strain>
    </source>
</reference>
<proteinExistence type="predicted"/>
<evidence type="ECO:0000313" key="2">
    <source>
        <dbReference type="EMBL" id="EAN77434.1"/>
    </source>
</evidence>
<dbReference type="InParanoid" id="Q38CN6"/>
<dbReference type="VEuPathDB" id="TriTrypDB:Tb927.9.17730"/>
<dbReference type="GeneID" id="3661440"/>
<sequence>MTTLHAALFVTAVLKATPITKGTGLHNHETGLNTSYDTATYLHKIADNAKNTISIKLSELKAATAPTNKLFLLSGSLRQLLTMAAQLVAQKMLTDVQTAAQEIANQITDILQGIAAVSRLAVTQETFESLNHFTVADKNVRTANTPITGSHLKIDVTLSDPQH</sequence>
<dbReference type="RefSeq" id="XP_827764.1">
    <property type="nucleotide sequence ID" value="XM_822671.1"/>
</dbReference>
<dbReference type="PaxDb" id="5691-EAN77434"/>